<gene>
    <name evidence="1" type="ORF">MUY34_00440</name>
</gene>
<dbReference type="RefSeq" id="WP_248411498.1">
    <property type="nucleotide sequence ID" value="NZ_JALPQF010000001.1"/>
</dbReference>
<dbReference type="EMBL" id="JALPQF010000001">
    <property type="protein sequence ID" value="MCK8479062.1"/>
    <property type="molecule type" value="Genomic_DNA"/>
</dbReference>
<evidence type="ECO:0000313" key="2">
    <source>
        <dbReference type="Proteomes" id="UP001203687"/>
    </source>
</evidence>
<accession>A0ABT0H5I7</accession>
<comment type="caution">
    <text evidence="1">The sequence shown here is derived from an EMBL/GenBank/DDBJ whole genome shotgun (WGS) entry which is preliminary data.</text>
</comment>
<proteinExistence type="predicted"/>
<name>A0ABT0H5I7_9FLAO</name>
<organism evidence="1 2">
    <name type="scientific">Psychroserpens algicola</name>
    <dbReference type="NCBI Taxonomy" id="1719034"/>
    <lineage>
        <taxon>Bacteria</taxon>
        <taxon>Pseudomonadati</taxon>
        <taxon>Bacteroidota</taxon>
        <taxon>Flavobacteriia</taxon>
        <taxon>Flavobacteriales</taxon>
        <taxon>Flavobacteriaceae</taxon>
        <taxon>Psychroserpens</taxon>
    </lineage>
</organism>
<protein>
    <submittedName>
        <fullName evidence="1">Uncharacterized protein</fullName>
    </submittedName>
</protein>
<evidence type="ECO:0000313" key="1">
    <source>
        <dbReference type="EMBL" id="MCK8479062.1"/>
    </source>
</evidence>
<sequence length="588" mass="68019">MSKKKNKSKGFKVVQYSRENLLDVLFYGSYSKREIQQSYLYEYLCNFLRYRNEFGHNVKTMVIEEKYLSESYFKDFKNYFAESFNNYSKFTKRIHFFCNEIENNKRFEQLIVKNSSALTSDELEILESYIGYTVIKPISSAFLGATFLEPYPPTIDNPNIERHYNSIKEQKINLFGKELSLFGCAFQEQDKVVSACATAALWSALYITNRIFGNSILSPSEITKSAGLSSSGNRTFPNKGLQNRQISKVLKKVGLVSELRYHTHGATIVENQNLKRIIYAYNKMNIPILIGYSNNGEIQFNQSPETELVDELSFSISSEVDDNEFELEQHHLVVVLGYKINNKIENDSLLSEQDSNSDGINLKADKIYKLYSHNDQIGPYVRVQLGEKQTNEIIAWEIGNKYQRANVTSVIVPLIDNIRVKFEDVLSSVQEISDIANDAVHILNEVGLFKKDNIEWDVYLTKSNYYKEEILTNSKLTQKMKSKIAFTSYPKYLWLAKCYFLDDNRTKLLDVIYDPSDSPTGFCCFQANFFNANFAYEFIESMNETFNQSSNMKAIEGGLQVLTENHKKFFEDAYNNNEDQFLDELKKV</sequence>
<dbReference type="Proteomes" id="UP001203687">
    <property type="component" value="Unassembled WGS sequence"/>
</dbReference>
<reference evidence="1" key="1">
    <citation type="submission" date="2022-04" db="EMBL/GenBank/DDBJ databases">
        <authorList>
            <person name="Ren T."/>
        </authorList>
    </citation>
    <scope>NUCLEOTIDE SEQUENCE</scope>
    <source>
        <strain evidence="1">F63249</strain>
    </source>
</reference>
<keyword evidence="2" id="KW-1185">Reference proteome</keyword>